<proteinExistence type="predicted"/>
<feature type="transmembrane region" description="Helical" evidence="2">
    <location>
        <begin position="236"/>
        <end position="257"/>
    </location>
</feature>
<organism evidence="3 4">
    <name type="scientific">Salipiger bermudensis (strain DSM 26914 / JCM 13377 / KCTC 12554 / HTCC2601)</name>
    <name type="common">Pelagibaca bermudensis</name>
    <dbReference type="NCBI Taxonomy" id="314265"/>
    <lineage>
        <taxon>Bacteria</taxon>
        <taxon>Pseudomonadati</taxon>
        <taxon>Pseudomonadota</taxon>
        <taxon>Alphaproteobacteria</taxon>
        <taxon>Rhodobacterales</taxon>
        <taxon>Roseobacteraceae</taxon>
        <taxon>Salipiger</taxon>
    </lineage>
</organism>
<dbReference type="OrthoDB" id="5892745at2"/>
<dbReference type="RefSeq" id="WP_007802866.1">
    <property type="nucleotide sequence ID" value="NZ_DS022277.1"/>
</dbReference>
<gene>
    <name evidence="3" type="ORF">R2601_05488</name>
</gene>
<dbReference type="STRING" id="314265.R2601_05488"/>
<keyword evidence="2" id="KW-0812">Transmembrane</keyword>
<dbReference type="Proteomes" id="UP000006230">
    <property type="component" value="Unassembled WGS sequence"/>
</dbReference>
<dbReference type="eggNOG" id="ENOG502ZAQB">
    <property type="taxonomic scope" value="Bacteria"/>
</dbReference>
<evidence type="ECO:0000256" key="2">
    <source>
        <dbReference type="SAM" id="Phobius"/>
    </source>
</evidence>
<protein>
    <submittedName>
        <fullName evidence="3">Uncharacterized protein</fullName>
    </submittedName>
</protein>
<dbReference type="EMBL" id="AATQ01000008">
    <property type="protein sequence ID" value="EAU47150.1"/>
    <property type="molecule type" value="Genomic_DNA"/>
</dbReference>
<sequence>MADLDTGHLFLTYLIPIRRGGPHGDVSYKQKVRIELARLPPAHQTPATQKTKFAAPFARNSRNHFARMFVLDDVVYNGRSAQDALVATVKGVNTIVPGKVDRLRSAYLVFTADIDAIAKEGDPLPSNLGPEEQRKVRLAYAQTLWETMGEEIKAIFDNCHGFDGTDSGAAFGAYLERCHVETTMPYHDYYLSLPAFNTLPLKGLIAAVGIPAVVALAALVLRIFGVIHVLGMNTLGLALVALALTALAFLISVRFALANGAKPLPPASHDDLPTVLKALYTQQAFADFIAANQHARPEALQAAFGDFLKRHAPGDVSGPTQQPGVISDSAPQPRAGL</sequence>
<evidence type="ECO:0000313" key="3">
    <source>
        <dbReference type="EMBL" id="EAU47150.1"/>
    </source>
</evidence>
<keyword evidence="2" id="KW-0472">Membrane</keyword>
<feature type="region of interest" description="Disordered" evidence="1">
    <location>
        <begin position="315"/>
        <end position="337"/>
    </location>
</feature>
<name>Q0FSV3_SALBH</name>
<evidence type="ECO:0000313" key="4">
    <source>
        <dbReference type="Proteomes" id="UP000006230"/>
    </source>
</evidence>
<keyword evidence="4" id="KW-1185">Reference proteome</keyword>
<dbReference type="HOGENOM" id="CLU_796396_0_0_5"/>
<accession>Q0FSV3</accession>
<keyword evidence="2" id="KW-1133">Transmembrane helix</keyword>
<evidence type="ECO:0000256" key="1">
    <source>
        <dbReference type="SAM" id="MobiDB-lite"/>
    </source>
</evidence>
<feature type="transmembrane region" description="Helical" evidence="2">
    <location>
        <begin position="204"/>
        <end position="230"/>
    </location>
</feature>
<dbReference type="AlphaFoldDB" id="Q0FSV3"/>
<reference evidence="3 4" key="1">
    <citation type="journal article" date="2010" name="J. Bacteriol.">
        <title>Genome sequences of Pelagibaca bermudensis HTCC2601T and Maritimibacter alkaliphilus HTCC2654T, the type strains of two marine Roseobacter genera.</title>
        <authorList>
            <person name="Thrash J.C."/>
            <person name="Cho J.C."/>
            <person name="Ferriera S."/>
            <person name="Johnson J."/>
            <person name="Vergin K.L."/>
            <person name="Giovannoni S.J."/>
        </authorList>
    </citation>
    <scope>NUCLEOTIDE SEQUENCE [LARGE SCALE GENOMIC DNA]</scope>
    <source>
        <strain evidence="4">DSM 26914 / JCM 13377 / KCTC 12554 / HTCC2601</strain>
    </source>
</reference>
<comment type="caution">
    <text evidence="3">The sequence shown here is derived from an EMBL/GenBank/DDBJ whole genome shotgun (WGS) entry which is preliminary data.</text>
</comment>